<feature type="compositionally biased region" description="Acidic residues" evidence="1">
    <location>
        <begin position="153"/>
        <end position="164"/>
    </location>
</feature>
<evidence type="ECO:0000256" key="1">
    <source>
        <dbReference type="SAM" id="MobiDB-lite"/>
    </source>
</evidence>
<dbReference type="OrthoDB" id="1122172at2"/>
<protein>
    <submittedName>
        <fullName evidence="2">DNA primase</fullName>
    </submittedName>
</protein>
<proteinExistence type="predicted"/>
<keyword evidence="3" id="KW-1185">Reference proteome</keyword>
<name>A0A0M8MGG3_9FLAO</name>
<feature type="compositionally biased region" description="Acidic residues" evidence="1">
    <location>
        <begin position="114"/>
        <end position="141"/>
    </location>
</feature>
<accession>A0A0M8MGG3</accession>
<evidence type="ECO:0000313" key="2">
    <source>
        <dbReference type="EMBL" id="KOS05068.1"/>
    </source>
</evidence>
<dbReference type="EMBL" id="LIYD01000005">
    <property type="protein sequence ID" value="KOS05068.1"/>
    <property type="molecule type" value="Genomic_DNA"/>
</dbReference>
<feature type="compositionally biased region" description="Basic and acidic residues" evidence="1">
    <location>
        <begin position="102"/>
        <end position="113"/>
    </location>
</feature>
<organism evidence="2 3">
    <name type="scientific">Flavobacterium akiainvivens</name>
    <dbReference type="NCBI Taxonomy" id="1202724"/>
    <lineage>
        <taxon>Bacteria</taxon>
        <taxon>Pseudomonadati</taxon>
        <taxon>Bacteroidota</taxon>
        <taxon>Flavobacteriia</taxon>
        <taxon>Flavobacteriales</taxon>
        <taxon>Flavobacteriaceae</taxon>
        <taxon>Flavobacterium</taxon>
    </lineage>
</organism>
<feature type="compositionally biased region" description="Acidic residues" evidence="1">
    <location>
        <begin position="92"/>
        <end position="101"/>
    </location>
</feature>
<gene>
    <name evidence="2" type="ORF">AM493_02725</name>
</gene>
<reference evidence="2 3" key="1">
    <citation type="submission" date="2015-08" db="EMBL/GenBank/DDBJ databases">
        <title>Whole genome sequence of Flavobacterium akiainvivens IK-1T, from decaying Wikstroemia oahuensis, an endemic Hawaiian shrub.</title>
        <authorList>
            <person name="Wan X."/>
            <person name="Hou S."/>
            <person name="Saito J."/>
            <person name="Donachie S."/>
        </authorList>
    </citation>
    <scope>NUCLEOTIDE SEQUENCE [LARGE SCALE GENOMIC DNA]</scope>
    <source>
        <strain evidence="2 3">IK-1</strain>
    </source>
</reference>
<sequence>MKRVIVDYAKLTNEILTLLVEKFPDGYDDSDIVRFKNAKNETIEAVEVRTEDTIYLVKVSTKLADRIENYDDDDDVDSTSGDDLGALKDLDMADNEDDDDDTPKKESPRRSANDDEDEDDEDGDDDDEDYDDEDGDDDDEDYGSKKRRKKKDEDEDEDDEDDDY</sequence>
<dbReference type="Proteomes" id="UP000037755">
    <property type="component" value="Unassembled WGS sequence"/>
</dbReference>
<dbReference type="STRING" id="1202724.AM493_02725"/>
<dbReference type="AlphaFoldDB" id="A0A0M8MGG3"/>
<evidence type="ECO:0000313" key="3">
    <source>
        <dbReference type="Proteomes" id="UP000037755"/>
    </source>
</evidence>
<dbReference type="RefSeq" id="WP_054406130.1">
    <property type="nucleotide sequence ID" value="NZ_FOYA01000006.1"/>
</dbReference>
<comment type="caution">
    <text evidence="2">The sequence shown here is derived from an EMBL/GenBank/DDBJ whole genome shotgun (WGS) entry which is preliminary data.</text>
</comment>
<dbReference type="PATRIC" id="fig|1202724.3.peg.559"/>
<feature type="region of interest" description="Disordered" evidence="1">
    <location>
        <begin position="68"/>
        <end position="164"/>
    </location>
</feature>